<evidence type="ECO:0000313" key="1">
    <source>
        <dbReference type="EMBL" id="QPA36148.1"/>
    </source>
</evidence>
<dbReference type="AlphaFoldDB" id="A0A873QKU2"/>
<sequence>MFKINNDLETIKNIRCLKDFIIKKWNKKQNKNMITAAKLYTIFCQSDFTSYVEFLDSYKNSFSELEFTKIINEFLALYNNNNQTVTELPSLKLKIKQIVPKFPILNLENIVPVPEYSEYQLRKRTMCHIRDVALENKATSYDQYLLVKAINDL</sequence>
<dbReference type="EMBL" id="MT577034">
    <property type="protein sequence ID" value="QPA36148.1"/>
    <property type="molecule type" value="Genomic_DNA"/>
</dbReference>
<dbReference type="GeneID" id="63647868"/>
<organism evidence="1">
    <name type="scientific">Pisolithus microcarpus</name>
    <dbReference type="NCBI Taxonomy" id="178872"/>
    <lineage>
        <taxon>Eukaryota</taxon>
        <taxon>Fungi</taxon>
        <taxon>Dikarya</taxon>
        <taxon>Basidiomycota</taxon>
        <taxon>Agaricomycotina</taxon>
        <taxon>Agaricomycetes</taxon>
        <taxon>Agaricomycetidae</taxon>
        <taxon>Boletales</taxon>
        <taxon>Sclerodermatineae</taxon>
        <taxon>Pisolithaceae</taxon>
        <taxon>Pisolithus</taxon>
    </lineage>
</organism>
<keyword evidence="1" id="KW-0496">Mitochondrion</keyword>
<accession>A0A873QKU2</accession>
<protein>
    <submittedName>
        <fullName evidence="1">Uncharacterized protein</fullName>
    </submittedName>
</protein>
<reference evidence="1" key="1">
    <citation type="submission" date="2020-06" db="EMBL/GenBank/DDBJ databases">
        <title>The complete mitochondrial genome of two Pisolithus species.</title>
        <authorList>
            <person name="Li Q."/>
        </authorList>
    </citation>
    <scope>NUCLEOTIDE SEQUENCE</scope>
</reference>
<name>A0A873QKU2_9AGAM</name>
<gene>
    <name evidence="1" type="primary">orf153</name>
</gene>
<geneLocation type="mitochondrion" evidence="1"/>
<proteinExistence type="predicted"/>
<dbReference type="RefSeq" id="YP_010041370.1">
    <property type="nucleotide sequence ID" value="NC_054201.1"/>
</dbReference>